<reference evidence="7" key="1">
    <citation type="submission" date="2022-04" db="EMBL/GenBank/DDBJ databases">
        <title>A functionally conserved STORR gene fusion in Papaver species that diverged 16.8 million years ago.</title>
        <authorList>
            <person name="Catania T."/>
        </authorList>
    </citation>
    <scope>NUCLEOTIDE SEQUENCE</scope>
    <source>
        <strain evidence="7">S-188037</strain>
    </source>
</reference>
<evidence type="ECO:0000256" key="3">
    <source>
        <dbReference type="ARBA" id="ARBA00022750"/>
    </source>
</evidence>
<keyword evidence="2" id="KW-0645">Protease</keyword>
<keyword evidence="5" id="KW-0325">Glycoprotein</keyword>
<keyword evidence="4" id="KW-0378">Hydrolase</keyword>
<dbReference type="InterPro" id="IPR033121">
    <property type="entry name" value="PEPTIDASE_A1"/>
</dbReference>
<evidence type="ECO:0000256" key="5">
    <source>
        <dbReference type="ARBA" id="ARBA00023180"/>
    </source>
</evidence>
<dbReference type="AlphaFoldDB" id="A0AAD4X831"/>
<dbReference type="InterPro" id="IPR032861">
    <property type="entry name" value="TAXi_N"/>
</dbReference>
<comment type="similarity">
    <text evidence="1">Belongs to the peptidase A1 family.</text>
</comment>
<gene>
    <name evidence="7" type="ORF">MKW98_031359</name>
</gene>
<proteinExistence type="inferred from homology"/>
<dbReference type="EMBL" id="JAJJMB010014022">
    <property type="protein sequence ID" value="KAI3863767.1"/>
    <property type="molecule type" value="Genomic_DNA"/>
</dbReference>
<evidence type="ECO:0000259" key="6">
    <source>
        <dbReference type="PROSITE" id="PS51767"/>
    </source>
</evidence>
<dbReference type="PROSITE" id="PS51767">
    <property type="entry name" value="PEPTIDASE_A1"/>
    <property type="match status" value="1"/>
</dbReference>
<dbReference type="GO" id="GO:0005576">
    <property type="term" value="C:extracellular region"/>
    <property type="evidence" value="ECO:0007669"/>
    <property type="project" value="TreeGrafter"/>
</dbReference>
<dbReference type="PANTHER" id="PTHR47967">
    <property type="entry name" value="OS07G0603500 PROTEIN-RELATED"/>
    <property type="match status" value="1"/>
</dbReference>
<dbReference type="InterPro" id="IPR032799">
    <property type="entry name" value="TAXi_C"/>
</dbReference>
<dbReference type="Pfam" id="PF14541">
    <property type="entry name" value="TAXi_C"/>
    <property type="match status" value="1"/>
</dbReference>
<dbReference type="Proteomes" id="UP001202328">
    <property type="component" value="Unassembled WGS sequence"/>
</dbReference>
<dbReference type="Pfam" id="PF14543">
    <property type="entry name" value="TAXi_N"/>
    <property type="match status" value="1"/>
</dbReference>
<keyword evidence="8" id="KW-1185">Reference proteome</keyword>
<evidence type="ECO:0000313" key="7">
    <source>
        <dbReference type="EMBL" id="KAI3863767.1"/>
    </source>
</evidence>
<dbReference type="InterPro" id="IPR021109">
    <property type="entry name" value="Peptidase_aspartic_dom_sf"/>
</dbReference>
<protein>
    <recommendedName>
        <fullName evidence="6">Peptidase A1 domain-containing protein</fullName>
    </recommendedName>
</protein>
<dbReference type="Gene3D" id="2.40.70.10">
    <property type="entry name" value="Acid Proteases"/>
    <property type="match status" value="2"/>
</dbReference>
<evidence type="ECO:0000313" key="8">
    <source>
        <dbReference type="Proteomes" id="UP001202328"/>
    </source>
</evidence>
<dbReference type="GO" id="GO:0004190">
    <property type="term" value="F:aspartic-type endopeptidase activity"/>
    <property type="evidence" value="ECO:0007669"/>
    <property type="project" value="UniProtKB-KW"/>
</dbReference>
<keyword evidence="3" id="KW-0064">Aspartyl protease</keyword>
<evidence type="ECO:0000256" key="1">
    <source>
        <dbReference type="ARBA" id="ARBA00007447"/>
    </source>
</evidence>
<dbReference type="SUPFAM" id="SSF50630">
    <property type="entry name" value="Acid proteases"/>
    <property type="match status" value="1"/>
</dbReference>
<dbReference type="GO" id="GO:0006508">
    <property type="term" value="P:proteolysis"/>
    <property type="evidence" value="ECO:0007669"/>
    <property type="project" value="UniProtKB-KW"/>
</dbReference>
<accession>A0AAD4X831</accession>
<organism evidence="7 8">
    <name type="scientific">Papaver atlanticum</name>
    <dbReference type="NCBI Taxonomy" id="357466"/>
    <lineage>
        <taxon>Eukaryota</taxon>
        <taxon>Viridiplantae</taxon>
        <taxon>Streptophyta</taxon>
        <taxon>Embryophyta</taxon>
        <taxon>Tracheophyta</taxon>
        <taxon>Spermatophyta</taxon>
        <taxon>Magnoliopsida</taxon>
        <taxon>Ranunculales</taxon>
        <taxon>Papaveraceae</taxon>
        <taxon>Papaveroideae</taxon>
        <taxon>Papaver</taxon>
    </lineage>
</organism>
<dbReference type="InterPro" id="IPR051708">
    <property type="entry name" value="Plant_Aspart_Prot_A1"/>
</dbReference>
<name>A0AAD4X831_9MAGN</name>
<evidence type="ECO:0000256" key="4">
    <source>
        <dbReference type="ARBA" id="ARBA00022801"/>
    </source>
</evidence>
<feature type="domain" description="Peptidase A1" evidence="6">
    <location>
        <begin position="105"/>
        <end position="450"/>
    </location>
</feature>
<dbReference type="InterPro" id="IPR034161">
    <property type="entry name" value="Pepsin-like_plant"/>
</dbReference>
<dbReference type="CDD" id="cd05476">
    <property type="entry name" value="pepsin_A_like_plant"/>
    <property type="match status" value="1"/>
</dbReference>
<sequence length="458" mass="51389">MASSSISCAKLLIITMVVLLILASCFISTSFSVRVVSDRKPNAKPLGFTARLIHRDSPESPFHDPKLTSTDRLRNAIQRSFDRYNHYTGKPNGLGTPVSYRTSEYVISHRIGTPAVDTYSMLDTGSDLTWLQCRPCDNCYDQEIDIFDPRKSTSYVKLGCEDKWCREEYSSTCDRDGSFCRYQLDYADSTYSKGILSTETFGFQNDTGNINITEFVFGCGHHNNFSYYIGGTKGVPGMLGLSKEPLSFISQLGLDRFSHCFTPENWNETSLLRFGEDAIITDDTTPMIDHDNITTGTYYVRLEGISVYKTKLNIPNGTFDISEEGDGGVVIDTGAAHTHLVLAAYIPLVEEMKKQIELERKLDPKNVFAHCYQTNTSHMTADMIGMPEITLHLSGLDFDLVRWNIWLERGDGIICLALLIASDDLTVFGAQHLQNVNVGYDLRNKVISLQNTDCMPNY</sequence>
<dbReference type="PANTHER" id="PTHR47967:SF128">
    <property type="entry name" value="ASPARTIC PROTEINASE CDR1-LIKE"/>
    <property type="match status" value="1"/>
</dbReference>
<evidence type="ECO:0000256" key="2">
    <source>
        <dbReference type="ARBA" id="ARBA00022670"/>
    </source>
</evidence>
<comment type="caution">
    <text evidence="7">The sequence shown here is derived from an EMBL/GenBank/DDBJ whole genome shotgun (WGS) entry which is preliminary data.</text>
</comment>